<keyword evidence="1" id="KW-0732">Signal</keyword>
<proteinExistence type="predicted"/>
<dbReference type="Gene3D" id="2.10.90.10">
    <property type="entry name" value="Cystine-knot cytokines"/>
    <property type="match status" value="1"/>
</dbReference>
<evidence type="ECO:0000259" key="2">
    <source>
        <dbReference type="PROSITE" id="PS50278"/>
    </source>
</evidence>
<evidence type="ECO:0000313" key="4">
    <source>
        <dbReference type="Proteomes" id="UP001303046"/>
    </source>
</evidence>
<keyword evidence="4" id="KW-1185">Reference proteome</keyword>
<dbReference type="Proteomes" id="UP001303046">
    <property type="component" value="Unassembled WGS sequence"/>
</dbReference>
<name>A0ABR1D6S6_NECAM</name>
<feature type="domain" description="Platelet-derived growth factor (PDGF) family profile" evidence="2">
    <location>
        <begin position="175"/>
        <end position="248"/>
    </location>
</feature>
<reference evidence="3 4" key="1">
    <citation type="submission" date="2023-08" db="EMBL/GenBank/DDBJ databases">
        <title>A Necator americanus chromosomal reference genome.</title>
        <authorList>
            <person name="Ilik V."/>
            <person name="Petrzelkova K.J."/>
            <person name="Pardy F."/>
            <person name="Fuh T."/>
            <person name="Niatou-Singa F.S."/>
            <person name="Gouil Q."/>
            <person name="Baker L."/>
            <person name="Ritchie M.E."/>
            <person name="Jex A.R."/>
            <person name="Gazzola D."/>
            <person name="Li H."/>
            <person name="Toshio Fujiwara R."/>
            <person name="Zhan B."/>
            <person name="Aroian R.V."/>
            <person name="Pafco B."/>
            <person name="Schwarz E.M."/>
        </authorList>
    </citation>
    <scope>NUCLEOTIDE SEQUENCE [LARGE SCALE GENOMIC DNA]</scope>
    <source>
        <strain evidence="3 4">Aroian</strain>
        <tissue evidence="3">Whole animal</tissue>
    </source>
</reference>
<dbReference type="InterPro" id="IPR029034">
    <property type="entry name" value="Cystine-knot_cytokine"/>
</dbReference>
<protein>
    <recommendedName>
        <fullName evidence="2">Platelet-derived growth factor (PDGF) family profile domain-containing protein</fullName>
    </recommendedName>
</protein>
<accession>A0ABR1D6S6</accession>
<organism evidence="3 4">
    <name type="scientific">Necator americanus</name>
    <name type="common">Human hookworm</name>
    <dbReference type="NCBI Taxonomy" id="51031"/>
    <lineage>
        <taxon>Eukaryota</taxon>
        <taxon>Metazoa</taxon>
        <taxon>Ecdysozoa</taxon>
        <taxon>Nematoda</taxon>
        <taxon>Chromadorea</taxon>
        <taxon>Rhabditida</taxon>
        <taxon>Rhabditina</taxon>
        <taxon>Rhabditomorpha</taxon>
        <taxon>Strongyloidea</taxon>
        <taxon>Ancylostomatidae</taxon>
        <taxon>Bunostominae</taxon>
        <taxon>Necator</taxon>
    </lineage>
</organism>
<comment type="caution">
    <text evidence="3">The sequence shown here is derived from an EMBL/GenBank/DDBJ whole genome shotgun (WGS) entry which is preliminary data.</text>
</comment>
<evidence type="ECO:0000256" key="1">
    <source>
        <dbReference type="SAM" id="SignalP"/>
    </source>
</evidence>
<dbReference type="SUPFAM" id="SSF57501">
    <property type="entry name" value="Cystine-knot cytokines"/>
    <property type="match status" value="1"/>
</dbReference>
<dbReference type="InterPro" id="IPR000072">
    <property type="entry name" value="PDGF/VEGF_dom"/>
</dbReference>
<feature type="chain" id="PRO_5045244751" description="Platelet-derived growth factor (PDGF) family profile domain-containing protein" evidence="1">
    <location>
        <begin position="18"/>
        <end position="357"/>
    </location>
</feature>
<evidence type="ECO:0000313" key="3">
    <source>
        <dbReference type="EMBL" id="KAK6746222.1"/>
    </source>
</evidence>
<gene>
    <name evidence="3" type="primary">Necator_chrIII.g13145</name>
    <name evidence="3" type="ORF">RB195_012378</name>
</gene>
<dbReference type="PROSITE" id="PS50278">
    <property type="entry name" value="PDGF_2"/>
    <property type="match status" value="1"/>
</dbReference>
<sequence>MGVIVLLTLSLLASVDSEAVPKHLRDKLRRAKSFLEFAENVEIIYHPVYTNHHLQKTYATEGPRQPVRIKAANFLKTSATRLRNMAVEEAPTTSNSMDVDTAEHLSLFSSIRQGNDTCQLQSVCVPIPLDNGDPQVVIYPKCYENVSTAISVCISHLRGYCFLPSGGHGRYYPHLIGTTTFYFTSVAMHILQVMQCVGSCCDSFERCHPHSIRKLERPVVEMLYVGNGRFMLNQTLNITMEEHTSCSCYDCGLDVPECPPGFVIGSDCKCQCANKSDRHSCQGYREWDDEKCRCVCESISCPNDQMFDEDLCDCVHRRIGGKARLAEIIDTSTAVDLSSLPRLKAKVVRHDPGIFNQ</sequence>
<dbReference type="EMBL" id="JAVFWL010000003">
    <property type="protein sequence ID" value="KAK6746222.1"/>
    <property type="molecule type" value="Genomic_DNA"/>
</dbReference>
<feature type="signal peptide" evidence="1">
    <location>
        <begin position="1"/>
        <end position="17"/>
    </location>
</feature>